<protein>
    <submittedName>
        <fullName evidence="2">Uncharacterized protein</fullName>
    </submittedName>
</protein>
<keyword evidence="3" id="KW-1185">Reference proteome</keyword>
<dbReference type="Proteomes" id="UP001487296">
    <property type="component" value="Unassembled WGS sequence"/>
</dbReference>
<comment type="caution">
    <text evidence="2">The sequence shown here is derived from an EMBL/GenBank/DDBJ whole genome shotgun (WGS) entry which is preliminary data.</text>
</comment>
<feature type="compositionally biased region" description="Polar residues" evidence="1">
    <location>
        <begin position="100"/>
        <end position="114"/>
    </location>
</feature>
<evidence type="ECO:0000313" key="2">
    <source>
        <dbReference type="EMBL" id="MEQ2487362.1"/>
    </source>
</evidence>
<evidence type="ECO:0000256" key="1">
    <source>
        <dbReference type="SAM" id="MobiDB-lite"/>
    </source>
</evidence>
<dbReference type="RefSeq" id="WP_215760462.1">
    <property type="nucleotide sequence ID" value="NZ_JAHKBE010000045.1"/>
</dbReference>
<evidence type="ECO:0000313" key="3">
    <source>
        <dbReference type="Proteomes" id="UP001487296"/>
    </source>
</evidence>
<sequence>MREEILKILAEAGPEGLRVRKIILHVYNSQNDLFNKVSLEEVKRRVLLFLQQNSRYSQDLLDHPSWGTYRLNPKSIKAQTTQLSFLPTEDECPDVAQQKPAKQTGPTLFDNINS</sequence>
<proteinExistence type="predicted"/>
<organism evidence="2 3">
    <name type="scientific">Hallella faecis</name>
    <dbReference type="NCBI Taxonomy" id="2841596"/>
    <lineage>
        <taxon>Bacteria</taxon>
        <taxon>Pseudomonadati</taxon>
        <taxon>Bacteroidota</taxon>
        <taxon>Bacteroidia</taxon>
        <taxon>Bacteroidales</taxon>
        <taxon>Prevotellaceae</taxon>
        <taxon>Hallella</taxon>
    </lineage>
</organism>
<gene>
    <name evidence="2" type="ORF">AAAT34_09960</name>
</gene>
<dbReference type="EMBL" id="JBBNFP010000043">
    <property type="protein sequence ID" value="MEQ2487362.1"/>
    <property type="molecule type" value="Genomic_DNA"/>
</dbReference>
<feature type="region of interest" description="Disordered" evidence="1">
    <location>
        <begin position="91"/>
        <end position="114"/>
    </location>
</feature>
<name>A0ABV1FSH4_9BACT</name>
<accession>A0ABV1FSH4</accession>
<reference evidence="2 3" key="1">
    <citation type="submission" date="2024-04" db="EMBL/GenBank/DDBJ databases">
        <title>Human intestinal bacterial collection.</title>
        <authorList>
            <person name="Pauvert C."/>
            <person name="Hitch T.C.A."/>
            <person name="Clavel T."/>
        </authorList>
    </citation>
    <scope>NUCLEOTIDE SEQUENCE [LARGE SCALE GENOMIC DNA]</scope>
    <source>
        <strain evidence="2 3">CLA-AA-H145</strain>
    </source>
</reference>